<comment type="caution">
    <text evidence="1">The sequence shown here is derived from an EMBL/GenBank/DDBJ whole genome shotgun (WGS) entry which is preliminary data.</text>
</comment>
<organism evidence="1 2">
    <name type="scientific">Parasponia andersonii</name>
    <name type="common">Sponia andersonii</name>
    <dbReference type="NCBI Taxonomy" id="3476"/>
    <lineage>
        <taxon>Eukaryota</taxon>
        <taxon>Viridiplantae</taxon>
        <taxon>Streptophyta</taxon>
        <taxon>Embryophyta</taxon>
        <taxon>Tracheophyta</taxon>
        <taxon>Spermatophyta</taxon>
        <taxon>Magnoliopsida</taxon>
        <taxon>eudicotyledons</taxon>
        <taxon>Gunneridae</taxon>
        <taxon>Pentapetalae</taxon>
        <taxon>rosids</taxon>
        <taxon>fabids</taxon>
        <taxon>Rosales</taxon>
        <taxon>Cannabaceae</taxon>
        <taxon>Parasponia</taxon>
    </lineage>
</organism>
<dbReference type="EMBL" id="JXTB01000645">
    <property type="protein sequence ID" value="PON34735.1"/>
    <property type="molecule type" value="Genomic_DNA"/>
</dbReference>
<proteinExistence type="predicted"/>
<keyword evidence="2" id="KW-1185">Reference proteome</keyword>
<sequence>MVVTKDNTLHICYVTYTETASRVRFQLHCFKDGVMFYQCQANQIFQKTGHPSTLTPGAVGHVAKGQWSMAVPHHLRCRFSFCNAKNKRTAMNAVPASSAADKT</sequence>
<evidence type="ECO:0000313" key="1">
    <source>
        <dbReference type="EMBL" id="PON34735.1"/>
    </source>
</evidence>
<dbReference type="OrthoDB" id="10349602at2759"/>
<dbReference type="AlphaFoldDB" id="A0A2P5ADW3"/>
<name>A0A2P5ADW3_PARAD</name>
<gene>
    <name evidence="1" type="ORF">PanWU01x14_342030</name>
</gene>
<dbReference type="Proteomes" id="UP000237105">
    <property type="component" value="Unassembled WGS sequence"/>
</dbReference>
<reference evidence="2" key="1">
    <citation type="submission" date="2016-06" db="EMBL/GenBank/DDBJ databases">
        <title>Parallel loss of symbiosis genes in relatives of nitrogen-fixing non-legume Parasponia.</title>
        <authorList>
            <person name="Van Velzen R."/>
            <person name="Holmer R."/>
            <person name="Bu F."/>
            <person name="Rutten L."/>
            <person name="Van Zeijl A."/>
            <person name="Liu W."/>
            <person name="Santuari L."/>
            <person name="Cao Q."/>
            <person name="Sharma T."/>
            <person name="Shen D."/>
            <person name="Roswanjaya Y."/>
            <person name="Wardhani T."/>
            <person name="Kalhor M.S."/>
            <person name="Jansen J."/>
            <person name="Van den Hoogen J."/>
            <person name="Gungor B."/>
            <person name="Hartog M."/>
            <person name="Hontelez J."/>
            <person name="Verver J."/>
            <person name="Yang W.-C."/>
            <person name="Schijlen E."/>
            <person name="Repin R."/>
            <person name="Schilthuizen M."/>
            <person name="Schranz E."/>
            <person name="Heidstra R."/>
            <person name="Miyata K."/>
            <person name="Fedorova E."/>
            <person name="Kohlen W."/>
            <person name="Bisseling T."/>
            <person name="Smit S."/>
            <person name="Geurts R."/>
        </authorList>
    </citation>
    <scope>NUCLEOTIDE SEQUENCE [LARGE SCALE GENOMIC DNA]</scope>
    <source>
        <strain evidence="2">cv. WU1-14</strain>
    </source>
</reference>
<evidence type="ECO:0000313" key="2">
    <source>
        <dbReference type="Proteomes" id="UP000237105"/>
    </source>
</evidence>
<protein>
    <submittedName>
        <fullName evidence="1">Uncharacterized protein</fullName>
    </submittedName>
</protein>
<accession>A0A2P5ADW3</accession>